<evidence type="ECO:0000256" key="4">
    <source>
        <dbReference type="SAM" id="MobiDB-lite"/>
    </source>
</evidence>
<dbReference type="Gene3D" id="1.10.4190.10">
    <property type="entry name" value="Urease accessory protein UreF"/>
    <property type="match status" value="1"/>
</dbReference>
<evidence type="ECO:0000256" key="3">
    <source>
        <dbReference type="ARBA" id="ARBA00046339"/>
    </source>
</evidence>
<name>A0ABR1V587_9PEZI</name>
<protein>
    <recommendedName>
        <fullName evidence="7">Urease accessory protein</fullName>
    </recommendedName>
</protein>
<dbReference type="PANTHER" id="PTHR33620">
    <property type="entry name" value="UREASE ACCESSORY PROTEIN F"/>
    <property type="match status" value="1"/>
</dbReference>
<feature type="compositionally biased region" description="Low complexity" evidence="4">
    <location>
        <begin position="205"/>
        <end position="221"/>
    </location>
</feature>
<feature type="region of interest" description="Disordered" evidence="4">
    <location>
        <begin position="26"/>
        <end position="57"/>
    </location>
</feature>
<dbReference type="RefSeq" id="XP_066663094.1">
    <property type="nucleotide sequence ID" value="XM_066817402.1"/>
</dbReference>
<evidence type="ECO:0000313" key="6">
    <source>
        <dbReference type="Proteomes" id="UP001433268"/>
    </source>
</evidence>
<feature type="compositionally biased region" description="Polar residues" evidence="4">
    <location>
        <begin position="37"/>
        <end position="51"/>
    </location>
</feature>
<dbReference type="GeneID" id="92050462"/>
<dbReference type="EMBL" id="JAQQWN010000009">
    <property type="protein sequence ID" value="KAK8066341.1"/>
    <property type="molecule type" value="Genomic_DNA"/>
</dbReference>
<proteinExistence type="inferred from homology"/>
<evidence type="ECO:0000256" key="1">
    <source>
        <dbReference type="ARBA" id="ARBA00022988"/>
    </source>
</evidence>
<reference evidence="5 6" key="1">
    <citation type="submission" date="2023-01" db="EMBL/GenBank/DDBJ databases">
        <title>Analysis of 21 Apiospora genomes using comparative genomics revels a genus with tremendous synthesis potential of carbohydrate active enzymes and secondary metabolites.</title>
        <authorList>
            <person name="Sorensen T."/>
        </authorList>
    </citation>
    <scope>NUCLEOTIDE SEQUENCE [LARGE SCALE GENOMIC DNA]</scope>
    <source>
        <strain evidence="5 6">CBS 114990</strain>
    </source>
</reference>
<dbReference type="InterPro" id="IPR002639">
    <property type="entry name" value="UreF"/>
</dbReference>
<keyword evidence="6" id="KW-1185">Reference proteome</keyword>
<dbReference type="InterPro" id="IPR038277">
    <property type="entry name" value="UreF_sf"/>
</dbReference>
<sequence>MTSQNRDEGNGEDTAQLEAEIADLEARLKSAKERLSRSSPTPSASNNSDNILTRSPSPPTSSHHFLLLLSDSALPLGSFAFSSGLESYLAHQRSSARKAGHQPRPSFTADFLPLSLSSYASTTLPFVLAAHRDPTAVADLDDHLDAAVICTVGRRASIAQGRALLGIWERSFVPSSSASSAGAAAATGAAEEVLKPFSALLRSAGSTTSTAPSSAATSTPTDPQLPPPVSAHLGPLFGAVCALLGLTLPQTAYVFLLSHAKALVSAAVRASLFGPYQAQRVLASPETQALIAAFVAREWDTPPEDAGQSVPVMDLWIGRHEMLYSRIFNS</sequence>
<organism evidence="5 6">
    <name type="scientific">Apiospora hydei</name>
    <dbReference type="NCBI Taxonomy" id="1337664"/>
    <lineage>
        <taxon>Eukaryota</taxon>
        <taxon>Fungi</taxon>
        <taxon>Dikarya</taxon>
        <taxon>Ascomycota</taxon>
        <taxon>Pezizomycotina</taxon>
        <taxon>Sordariomycetes</taxon>
        <taxon>Xylariomycetidae</taxon>
        <taxon>Amphisphaeriales</taxon>
        <taxon>Apiosporaceae</taxon>
        <taxon>Apiospora</taxon>
    </lineage>
</organism>
<accession>A0ABR1V587</accession>
<gene>
    <name evidence="5" type="ORF">PG997_013088</name>
</gene>
<dbReference type="Proteomes" id="UP001433268">
    <property type="component" value="Unassembled WGS sequence"/>
</dbReference>
<keyword evidence="1" id="KW-0996">Nickel insertion</keyword>
<feature type="region of interest" description="Disordered" evidence="4">
    <location>
        <begin position="205"/>
        <end position="227"/>
    </location>
</feature>
<keyword evidence="2" id="KW-0143">Chaperone</keyword>
<dbReference type="HAMAP" id="MF_01385">
    <property type="entry name" value="UreF"/>
    <property type="match status" value="1"/>
</dbReference>
<comment type="caution">
    <text evidence="5">The sequence shown here is derived from an EMBL/GenBank/DDBJ whole genome shotgun (WGS) entry which is preliminary data.</text>
</comment>
<feature type="compositionally biased region" description="Basic and acidic residues" evidence="4">
    <location>
        <begin position="26"/>
        <end position="36"/>
    </location>
</feature>
<evidence type="ECO:0008006" key="7">
    <source>
        <dbReference type="Google" id="ProtNLM"/>
    </source>
</evidence>
<comment type="similarity">
    <text evidence="3">Belongs to the UreF family.</text>
</comment>
<dbReference type="PANTHER" id="PTHR33620:SF1">
    <property type="entry name" value="UREASE ACCESSORY PROTEIN F"/>
    <property type="match status" value="1"/>
</dbReference>
<dbReference type="Pfam" id="PF01730">
    <property type="entry name" value="UreF"/>
    <property type="match status" value="1"/>
</dbReference>
<evidence type="ECO:0000313" key="5">
    <source>
        <dbReference type="EMBL" id="KAK8066341.1"/>
    </source>
</evidence>
<evidence type="ECO:0000256" key="2">
    <source>
        <dbReference type="ARBA" id="ARBA00023186"/>
    </source>
</evidence>